<sequence length="145" mass="15984">MKRTLTVLTVLLLAVVLIGPSNHSFAKTNKKTESKTNIKSEKKVKKSQTMIPLMARNSTVDGVYVQLWNTTSGGHVTYFLPPNTPNPIVLGYLQQNNDIYNVSLSSTGGAHDMWIYWEHKTNVTGLVANGMALACVSCADIRIFN</sequence>
<evidence type="ECO:0000256" key="1">
    <source>
        <dbReference type="SAM" id="SignalP"/>
    </source>
</evidence>
<evidence type="ECO:0000313" key="3">
    <source>
        <dbReference type="Proteomes" id="UP000184287"/>
    </source>
</evidence>
<keyword evidence="1" id="KW-0732">Signal</keyword>
<dbReference type="RefSeq" id="WP_073237801.1">
    <property type="nucleotide sequence ID" value="NZ_FQUQ01000008.1"/>
</dbReference>
<reference evidence="3" key="1">
    <citation type="submission" date="2016-11" db="EMBL/GenBank/DDBJ databases">
        <authorList>
            <person name="Varghese N."/>
            <person name="Submissions S."/>
        </authorList>
    </citation>
    <scope>NUCLEOTIDE SEQUENCE [LARGE SCALE GENOMIC DNA]</scope>
    <source>
        <strain evidence="3">DSM 16990</strain>
    </source>
</reference>
<feature type="chain" id="PRO_5012409423" evidence="1">
    <location>
        <begin position="27"/>
        <end position="145"/>
    </location>
</feature>
<dbReference type="STRING" id="288992.SAMN04488522_10847"/>
<proteinExistence type="predicted"/>
<evidence type="ECO:0000313" key="2">
    <source>
        <dbReference type="EMBL" id="SHG86379.1"/>
    </source>
</evidence>
<dbReference type="AlphaFoldDB" id="A0A1M5NB10"/>
<dbReference type="OrthoDB" id="767994at2"/>
<keyword evidence="3" id="KW-1185">Reference proteome</keyword>
<dbReference type="Proteomes" id="UP000184287">
    <property type="component" value="Unassembled WGS sequence"/>
</dbReference>
<protein>
    <submittedName>
        <fullName evidence="2">Uncharacterized protein</fullName>
    </submittedName>
</protein>
<name>A0A1M5NB10_9SPHI</name>
<dbReference type="EMBL" id="FQUQ01000008">
    <property type="protein sequence ID" value="SHG86379.1"/>
    <property type="molecule type" value="Genomic_DNA"/>
</dbReference>
<organism evidence="2 3">
    <name type="scientific">Pedobacter caeni</name>
    <dbReference type="NCBI Taxonomy" id="288992"/>
    <lineage>
        <taxon>Bacteria</taxon>
        <taxon>Pseudomonadati</taxon>
        <taxon>Bacteroidota</taxon>
        <taxon>Sphingobacteriia</taxon>
        <taxon>Sphingobacteriales</taxon>
        <taxon>Sphingobacteriaceae</taxon>
        <taxon>Pedobacter</taxon>
    </lineage>
</organism>
<accession>A0A1M5NB10</accession>
<gene>
    <name evidence="2" type="ORF">SAMN04488522_10847</name>
</gene>
<feature type="signal peptide" evidence="1">
    <location>
        <begin position="1"/>
        <end position="26"/>
    </location>
</feature>